<reference evidence="2 3" key="1">
    <citation type="submission" date="2021-04" db="EMBL/GenBank/DDBJ databases">
        <title>Whole-genome sequencing of Saccharopolyspora endophytica KCTC 19397.</title>
        <authorList>
            <person name="Ay H."/>
            <person name="Saygin H."/>
            <person name="Sahin N."/>
        </authorList>
    </citation>
    <scope>NUCLEOTIDE SEQUENCE [LARGE SCALE GENOMIC DNA]</scope>
    <source>
        <strain evidence="2 3">KCTC 19397</strain>
    </source>
</reference>
<accession>A0ABS5DA55</accession>
<comment type="caution">
    <text evidence="2">The sequence shown here is derived from an EMBL/GenBank/DDBJ whole genome shotgun (WGS) entry which is preliminary data.</text>
</comment>
<evidence type="ECO:0000313" key="3">
    <source>
        <dbReference type="Proteomes" id="UP000674084"/>
    </source>
</evidence>
<feature type="region of interest" description="Disordered" evidence="1">
    <location>
        <begin position="79"/>
        <end position="104"/>
    </location>
</feature>
<name>A0ABS5DA55_9PSEU</name>
<protein>
    <submittedName>
        <fullName evidence="2">Uncharacterized protein</fullName>
    </submittedName>
</protein>
<dbReference type="Proteomes" id="UP000674084">
    <property type="component" value="Unassembled WGS sequence"/>
</dbReference>
<evidence type="ECO:0000256" key="1">
    <source>
        <dbReference type="SAM" id="MobiDB-lite"/>
    </source>
</evidence>
<organism evidence="2 3">
    <name type="scientific">Saccharopolyspora endophytica</name>
    <dbReference type="NCBI Taxonomy" id="543886"/>
    <lineage>
        <taxon>Bacteria</taxon>
        <taxon>Bacillati</taxon>
        <taxon>Actinomycetota</taxon>
        <taxon>Actinomycetes</taxon>
        <taxon>Pseudonocardiales</taxon>
        <taxon>Pseudonocardiaceae</taxon>
        <taxon>Saccharopolyspora</taxon>
    </lineage>
</organism>
<keyword evidence="3" id="KW-1185">Reference proteome</keyword>
<feature type="compositionally biased region" description="Acidic residues" evidence="1">
    <location>
        <begin position="86"/>
        <end position="95"/>
    </location>
</feature>
<evidence type="ECO:0000313" key="2">
    <source>
        <dbReference type="EMBL" id="MBQ0923183.1"/>
    </source>
</evidence>
<proteinExistence type="predicted"/>
<dbReference type="EMBL" id="JAGPXE010000002">
    <property type="protein sequence ID" value="MBQ0923183.1"/>
    <property type="molecule type" value="Genomic_DNA"/>
</dbReference>
<sequence>MNQMREHDRLLEELRLLLDALAGKAEEYLRGCARDGQPDESGAGCGWCPLCAAMDLARGQRPELNDQLLGIVQQLRQALADHAEPSADEPEEAQPEEPKVQRIQVQRVAGPVLAERDAVC</sequence>
<gene>
    <name evidence="2" type="ORF">KBO27_04470</name>
</gene>